<dbReference type="SMART" id="SM00900">
    <property type="entry name" value="FMN_bind"/>
    <property type="match status" value="1"/>
</dbReference>
<reference evidence="4" key="1">
    <citation type="submission" date="2020-08" db="EMBL/GenBank/DDBJ databases">
        <title>Genome public.</title>
        <authorList>
            <person name="Liu C."/>
            <person name="Sun Q."/>
        </authorList>
    </citation>
    <scope>NUCLEOTIDE SEQUENCE</scope>
    <source>
        <strain evidence="4">BX7</strain>
    </source>
</reference>
<feature type="region of interest" description="Disordered" evidence="1">
    <location>
        <begin position="134"/>
        <end position="153"/>
    </location>
</feature>
<sequence>MKKKKNIHAILAPVLFLVVAAIFVLSIYFSGAWPGRGDNGSSGGYTPGTYTVETEGMHAMTLEVTFSEDRITDIRFAHQEETEGVADEALAEVPKRILEAQAYEVDGVSGATYTSDGIKNGVKLAMELARGGSGSAVDPGVDNNPGTDVDDGPVSDATDLRTGIGVVSSLSSSKAPADGKDGTAQTDATIAAVTVDRDGRIVACTIDAIQAKIGFDASGAITTGADAQFQTKQELGRNYGMYKASSIGKEWSEQADAFAQYAVGKTVAELKGLAVNEAGAPTDTDLNSSVTLSVGGFLEAIEKAVANASGSSAQGSDTLRLAVITSASSSTSATADKEGTAQSDSTIAAVTLDRDGKITSCVIDALQAKVKIDATGAIKTDLAEPVKTKNELGQNYGMHKASSIGKEWNEQAAAFSQYVVGKTASEVAGIAVDEQGKAADTDLVSSVTVAVSPFVQIVEKAAK</sequence>
<accession>A0A926DC04</accession>
<dbReference type="GO" id="GO:0010181">
    <property type="term" value="F:FMN binding"/>
    <property type="evidence" value="ECO:0007669"/>
    <property type="project" value="InterPro"/>
</dbReference>
<dbReference type="EMBL" id="JACRSP010000001">
    <property type="protein sequence ID" value="MBC8535087.1"/>
    <property type="molecule type" value="Genomic_DNA"/>
</dbReference>
<feature type="transmembrane region" description="Helical" evidence="2">
    <location>
        <begin position="7"/>
        <end position="29"/>
    </location>
</feature>
<dbReference type="GO" id="GO:0016020">
    <property type="term" value="C:membrane"/>
    <property type="evidence" value="ECO:0007669"/>
    <property type="project" value="InterPro"/>
</dbReference>
<keyword evidence="2" id="KW-1133">Transmembrane helix</keyword>
<evidence type="ECO:0000259" key="3">
    <source>
        <dbReference type="SMART" id="SM00900"/>
    </source>
</evidence>
<organism evidence="4 5">
    <name type="scientific">Feifania hominis</name>
    <dbReference type="NCBI Taxonomy" id="2763660"/>
    <lineage>
        <taxon>Bacteria</taxon>
        <taxon>Bacillati</taxon>
        <taxon>Bacillota</taxon>
        <taxon>Clostridia</taxon>
        <taxon>Eubacteriales</taxon>
        <taxon>Feifaniaceae</taxon>
        <taxon>Feifania</taxon>
    </lineage>
</organism>
<dbReference type="Gene3D" id="3.90.1010.20">
    <property type="match status" value="3"/>
</dbReference>
<protein>
    <submittedName>
        <fullName evidence="4">FMN-binding protein</fullName>
    </submittedName>
</protein>
<dbReference type="InterPro" id="IPR007329">
    <property type="entry name" value="FMN-bd"/>
</dbReference>
<evidence type="ECO:0000256" key="1">
    <source>
        <dbReference type="SAM" id="MobiDB-lite"/>
    </source>
</evidence>
<dbReference type="Proteomes" id="UP000620366">
    <property type="component" value="Unassembled WGS sequence"/>
</dbReference>
<evidence type="ECO:0000313" key="4">
    <source>
        <dbReference type="EMBL" id="MBC8535087.1"/>
    </source>
</evidence>
<keyword evidence="2" id="KW-0812">Transmembrane</keyword>
<dbReference type="RefSeq" id="WP_249298697.1">
    <property type="nucleotide sequence ID" value="NZ_JACRSP010000001.1"/>
</dbReference>
<comment type="caution">
    <text evidence="4">The sequence shown here is derived from an EMBL/GenBank/DDBJ whole genome shotgun (WGS) entry which is preliminary data.</text>
</comment>
<proteinExistence type="predicted"/>
<name>A0A926DC04_9FIRM</name>
<evidence type="ECO:0000313" key="5">
    <source>
        <dbReference type="Proteomes" id="UP000620366"/>
    </source>
</evidence>
<gene>
    <name evidence="4" type="ORF">H8695_00045</name>
</gene>
<feature type="domain" description="FMN-binding" evidence="3">
    <location>
        <begin position="56"/>
        <end position="129"/>
    </location>
</feature>
<keyword evidence="5" id="KW-1185">Reference proteome</keyword>
<dbReference type="AlphaFoldDB" id="A0A926DC04"/>
<dbReference type="Pfam" id="PF04205">
    <property type="entry name" value="FMN_bind"/>
    <property type="match status" value="1"/>
</dbReference>
<evidence type="ECO:0000256" key="2">
    <source>
        <dbReference type="SAM" id="Phobius"/>
    </source>
</evidence>
<keyword evidence="2" id="KW-0472">Membrane</keyword>